<dbReference type="SUPFAM" id="SSF52402">
    <property type="entry name" value="Adenine nucleotide alpha hydrolases-like"/>
    <property type="match status" value="1"/>
</dbReference>
<dbReference type="EMBL" id="JBHSGT010000040">
    <property type="protein sequence ID" value="MFC4710141.1"/>
    <property type="molecule type" value="Genomic_DNA"/>
</dbReference>
<name>A0ABV9M4W0_9ENTE</name>
<evidence type="ECO:0000313" key="1">
    <source>
        <dbReference type="EMBL" id="MFC4710141.1"/>
    </source>
</evidence>
<evidence type="ECO:0008006" key="3">
    <source>
        <dbReference type="Google" id="ProtNLM"/>
    </source>
</evidence>
<dbReference type="Proteomes" id="UP001596026">
    <property type="component" value="Unassembled WGS sequence"/>
</dbReference>
<accession>A0ABV9M4W0</accession>
<dbReference type="Gene3D" id="3.40.50.620">
    <property type="entry name" value="HUPs"/>
    <property type="match status" value="1"/>
</dbReference>
<reference evidence="2" key="1">
    <citation type="journal article" date="2019" name="Int. J. Syst. Evol. Microbiol.">
        <title>The Global Catalogue of Microorganisms (GCM) 10K type strain sequencing project: providing services to taxonomists for standard genome sequencing and annotation.</title>
        <authorList>
            <consortium name="The Broad Institute Genomics Platform"/>
            <consortium name="The Broad Institute Genome Sequencing Center for Infectious Disease"/>
            <person name="Wu L."/>
            <person name="Ma J."/>
        </authorList>
    </citation>
    <scope>NUCLEOTIDE SEQUENCE [LARGE SCALE GENOMIC DNA]</scope>
    <source>
        <strain evidence="2">CGMCC 1.19061</strain>
    </source>
</reference>
<comment type="caution">
    <text evidence="1">The sequence shown here is derived from an EMBL/GenBank/DDBJ whole genome shotgun (WGS) entry which is preliminary data.</text>
</comment>
<dbReference type="RefSeq" id="WP_379964778.1">
    <property type="nucleotide sequence ID" value="NZ_JBHSGT010000040.1"/>
</dbReference>
<keyword evidence="2" id="KW-1185">Reference proteome</keyword>
<evidence type="ECO:0000313" key="2">
    <source>
        <dbReference type="Proteomes" id="UP001596026"/>
    </source>
</evidence>
<proteinExistence type="predicted"/>
<protein>
    <recommendedName>
        <fullName evidence="3">Asparagine synthetase domain-containing protein</fullName>
    </recommendedName>
</protein>
<gene>
    <name evidence="1" type="ORF">ACFO3L_05810</name>
</gene>
<organism evidence="1 2">
    <name type="scientific">Enterococcus eurekensis</name>
    <dbReference type="NCBI Taxonomy" id="1159753"/>
    <lineage>
        <taxon>Bacteria</taxon>
        <taxon>Bacillati</taxon>
        <taxon>Bacillota</taxon>
        <taxon>Bacilli</taxon>
        <taxon>Lactobacillales</taxon>
        <taxon>Enterococcaceae</taxon>
        <taxon>Enterococcus</taxon>
    </lineage>
</organism>
<sequence length="540" mass="63884">MHTKKEIEEILDVYPKYRETLFIRGYLITDKNIDFDDTYPFYNNWNKINFGTLTNGNQLSIYYHKAQDFYRYSEQDIEIAIIGHAYNPFDFVHDENQILRDLVSQYKISKEQFFDKVNELTGIHLIVVNYKGLIFGVQDCSGMKSCYFGRVEDKIWITSHPQLVGDLCDLTMDLFVNKLVHSKPYNIGNKHLPGNMSPYKELKRLGGNTYFNYDNNFKIIRFYPVQPHAEISNQNEFDDGINKIGKIMHNNISLAALKWDKPAISLTGGTDSKTTLACANGLYDKYKYFSFHCKEPEIIDAKAAGLICEELNLKHDVYPIPDKNEDVEDFEVLKKIINHNSSYFKNTADHEIRKMITLYRLNDFDIELKSWASETARVFLERKYEVDMPVKLTERHFSIFQTRYFLTPNLLRKSDEVYKEFMNEIGLTGPLFNFEHTDLFYWEVRMGAWGTSVTSSLDFCHNVTMPINNRKLLELFLSFPHDDRKTDRVHKNVIKLYNKNIHDMDVEIKNLYFHSHRIWIEKIYYYYRTLFYKGANKKRS</sequence>
<dbReference type="InterPro" id="IPR014729">
    <property type="entry name" value="Rossmann-like_a/b/a_fold"/>
</dbReference>